<evidence type="ECO:0000256" key="6">
    <source>
        <dbReference type="ARBA" id="ARBA00022741"/>
    </source>
</evidence>
<comment type="pathway">
    <text evidence="1 10">Cofactor biosynthesis; NAD(+) biosynthesis; NAD(+) from deamido-NAD(+) (L-Gln route): step 1/1.</text>
</comment>
<dbReference type="PANTHER" id="PTHR23090">
    <property type="entry name" value="NH 3 /GLUTAMINE-DEPENDENT NAD + SYNTHETASE"/>
    <property type="match status" value="1"/>
</dbReference>
<dbReference type="InterPro" id="IPR014729">
    <property type="entry name" value="Rossmann-like_a/b/a_fold"/>
</dbReference>
<dbReference type="HAMAP" id="MF_02090">
    <property type="entry name" value="NadE_glutamine_dep"/>
    <property type="match status" value="1"/>
</dbReference>
<evidence type="ECO:0000256" key="9">
    <source>
        <dbReference type="ARBA" id="ARBA00052340"/>
    </source>
</evidence>
<dbReference type="FunFam" id="3.40.50.620:FF:000036">
    <property type="entry name" value="Glutamine-dependent NAD(+) synthetase"/>
    <property type="match status" value="1"/>
</dbReference>
<comment type="catalytic activity">
    <reaction evidence="9 10">
        <text>deamido-NAD(+) + L-glutamine + ATP + H2O = L-glutamate + AMP + diphosphate + NAD(+) + H(+)</text>
        <dbReference type="Rhea" id="RHEA:24384"/>
        <dbReference type="ChEBI" id="CHEBI:15377"/>
        <dbReference type="ChEBI" id="CHEBI:15378"/>
        <dbReference type="ChEBI" id="CHEBI:29985"/>
        <dbReference type="ChEBI" id="CHEBI:30616"/>
        <dbReference type="ChEBI" id="CHEBI:33019"/>
        <dbReference type="ChEBI" id="CHEBI:57540"/>
        <dbReference type="ChEBI" id="CHEBI:58359"/>
        <dbReference type="ChEBI" id="CHEBI:58437"/>
        <dbReference type="ChEBI" id="CHEBI:456215"/>
        <dbReference type="EC" id="6.3.5.1"/>
    </reaction>
</comment>
<keyword evidence="5 10" id="KW-0436">Ligase</keyword>
<dbReference type="OrthoDB" id="2020662at2759"/>
<dbReference type="Proteomes" id="UP000232323">
    <property type="component" value="Unassembled WGS sequence"/>
</dbReference>
<sequence>MAMRWKLCSETNGSLYLIPEAKLQGATYRVGPELEVPGYGCEDHFFELDTVQHSWECVAELLKDETTHGILCDVGLPVIHRGVLYNCRLFMLNSAVLLIRPKLALANDGNYREARYFSSWKQPGILEEFQLPSCILSVATNPSGTCPIGDGVLRLCDAVLAAETCEELFTPRSPHIGLALSGVEIISNGSGSHHQLRKLDQRLDLIKGATAKAGSEAGTDQGGHCKGKLDQRLELIKGATAKAGGVYLYANQRGCDGGRLYYDGCACVAVNGQLVAQGTQFGLADVEVLVVTVDLDEVVSYRSCISSLREQASCTPYPAYVSVPNFRLSSTAPLAASMRRSTHHDQKEGGCSSSSSLLLTATTAKDSSKAKAAAVAAGASVDSALLVAAGASVDSALLVAAGASSSSSSSQMPLVSVVSPPIQPRIHEPEEEIAFGPACWLWDYLRRSGASGFLLPLSGGADSSSTAAIVGAMCQLVVQYISQGNEQVLADARRIGQYGPDEAVDDAQKLAGRIFCTAYMGTVNSSTETRSRSKILASQVGSYHIELQVDMVVEALLTLFQSVTGRRPMFRVDGGSSSENLALQNIQARIRMVVAFLLAQLVPWVRGRSGFLLVLGSANVDECLRGYLTKYDCSSADINPIGGISKQDLRRFLRWGAVNLGYAELANVEAAPPTAELEPIREGQAPQRDEVDMGMTYEELSVFGRLRQIARCGPLSMFRRCLQMWGNMYTAKVIADKVKHFFRYYAINRHKTTVLTPSYHAESYSPDDNRFDHRPFLYNFAWPWQFRQIDDESAAGTHGA</sequence>
<dbReference type="STRING" id="1157962.A0A250XMN6"/>
<dbReference type="GO" id="GO:0009435">
    <property type="term" value="P:NAD+ biosynthetic process"/>
    <property type="evidence" value="ECO:0007669"/>
    <property type="project" value="UniProtKB-UniRule"/>
</dbReference>
<dbReference type="AlphaFoldDB" id="A0A250XMN6"/>
<dbReference type="GO" id="GO:0005524">
    <property type="term" value="F:ATP binding"/>
    <property type="evidence" value="ECO:0007669"/>
    <property type="project" value="UniProtKB-UniRule"/>
</dbReference>
<evidence type="ECO:0000256" key="7">
    <source>
        <dbReference type="ARBA" id="ARBA00022840"/>
    </source>
</evidence>
<evidence type="ECO:0000256" key="2">
    <source>
        <dbReference type="ARBA" id="ARBA00007145"/>
    </source>
</evidence>
<dbReference type="CDD" id="cd00553">
    <property type="entry name" value="NAD_synthase"/>
    <property type="match status" value="1"/>
</dbReference>
<accession>A0A250XMN6</accession>
<evidence type="ECO:0000256" key="3">
    <source>
        <dbReference type="ARBA" id="ARBA00012743"/>
    </source>
</evidence>
<dbReference type="EC" id="6.3.5.1" evidence="3 10"/>
<dbReference type="GO" id="GO:0004359">
    <property type="term" value="F:glutaminase activity"/>
    <property type="evidence" value="ECO:0007669"/>
    <property type="project" value="InterPro"/>
</dbReference>
<dbReference type="FunFam" id="3.60.110.10:FF:000003">
    <property type="entry name" value="Glutamine-dependent NAD(+) synthetase"/>
    <property type="match status" value="1"/>
</dbReference>
<dbReference type="CDD" id="cd07570">
    <property type="entry name" value="GAT_Gln-NAD-synth"/>
    <property type="match status" value="1"/>
</dbReference>
<evidence type="ECO:0000256" key="1">
    <source>
        <dbReference type="ARBA" id="ARBA00005188"/>
    </source>
</evidence>
<dbReference type="PROSITE" id="PS50263">
    <property type="entry name" value="CN_HYDROLASE"/>
    <property type="match status" value="1"/>
</dbReference>
<reference evidence="12 13" key="1">
    <citation type="submission" date="2017-08" db="EMBL/GenBank/DDBJ databases">
        <title>Acidophilic green algal genome provides insights into adaptation to an acidic environment.</title>
        <authorList>
            <person name="Hirooka S."/>
            <person name="Hirose Y."/>
            <person name="Kanesaki Y."/>
            <person name="Higuchi S."/>
            <person name="Fujiwara T."/>
            <person name="Onuma R."/>
            <person name="Era A."/>
            <person name="Ohbayashi R."/>
            <person name="Uzuka A."/>
            <person name="Nozaki H."/>
            <person name="Yoshikawa H."/>
            <person name="Miyagishima S.Y."/>
        </authorList>
    </citation>
    <scope>NUCLEOTIDE SEQUENCE [LARGE SCALE GENOMIC DNA]</scope>
    <source>
        <strain evidence="12 13">NIES-2499</strain>
    </source>
</reference>
<proteinExistence type="inferred from homology"/>
<evidence type="ECO:0000256" key="5">
    <source>
        <dbReference type="ARBA" id="ARBA00022598"/>
    </source>
</evidence>
<keyword evidence="6 10" id="KW-0547">Nucleotide-binding</keyword>
<dbReference type="PANTHER" id="PTHR23090:SF9">
    <property type="entry name" value="GLUTAMINE-DEPENDENT NAD(+) SYNTHETASE"/>
    <property type="match status" value="1"/>
</dbReference>
<dbReference type="Pfam" id="PF02540">
    <property type="entry name" value="NAD_synthase"/>
    <property type="match status" value="1"/>
</dbReference>
<comment type="caution">
    <text evidence="12">The sequence shown here is derived from an EMBL/GenBank/DDBJ whole genome shotgun (WGS) entry which is preliminary data.</text>
</comment>
<dbReference type="GO" id="GO:0005737">
    <property type="term" value="C:cytoplasm"/>
    <property type="evidence" value="ECO:0007669"/>
    <property type="project" value="InterPro"/>
</dbReference>
<dbReference type="Gene3D" id="3.40.50.620">
    <property type="entry name" value="HUPs"/>
    <property type="match status" value="1"/>
</dbReference>
<keyword evidence="7 10" id="KW-0067">ATP-binding</keyword>
<dbReference type="UniPathway" id="UPA00253">
    <property type="reaction ID" value="UER00334"/>
</dbReference>
<dbReference type="SUPFAM" id="SSF52402">
    <property type="entry name" value="Adenine nucleotide alpha hydrolases-like"/>
    <property type="match status" value="1"/>
</dbReference>
<organism evidence="12 13">
    <name type="scientific">Chlamydomonas eustigma</name>
    <dbReference type="NCBI Taxonomy" id="1157962"/>
    <lineage>
        <taxon>Eukaryota</taxon>
        <taxon>Viridiplantae</taxon>
        <taxon>Chlorophyta</taxon>
        <taxon>core chlorophytes</taxon>
        <taxon>Chlorophyceae</taxon>
        <taxon>CS clade</taxon>
        <taxon>Chlamydomonadales</taxon>
        <taxon>Chlamydomonadaceae</taxon>
        <taxon>Chlamydomonas</taxon>
    </lineage>
</organism>
<dbReference type="SUPFAM" id="SSF56317">
    <property type="entry name" value="Carbon-nitrogen hydrolase"/>
    <property type="match status" value="1"/>
</dbReference>
<dbReference type="InterPro" id="IPR022310">
    <property type="entry name" value="NAD/GMP_synthase"/>
</dbReference>
<dbReference type="Pfam" id="PF00795">
    <property type="entry name" value="CN_hydrolase"/>
    <property type="match status" value="1"/>
</dbReference>
<feature type="domain" description="CN hydrolase" evidence="11">
    <location>
        <begin position="1"/>
        <end position="295"/>
    </location>
</feature>
<dbReference type="InterPro" id="IPR014445">
    <property type="entry name" value="Gln-dep_NAD_synthase"/>
</dbReference>
<keyword evidence="13" id="KW-1185">Reference proteome</keyword>
<dbReference type="PIRSF" id="PIRSF006630">
    <property type="entry name" value="NADS_GAT"/>
    <property type="match status" value="1"/>
</dbReference>
<dbReference type="InterPro" id="IPR036526">
    <property type="entry name" value="C-N_Hydrolase_sf"/>
</dbReference>
<dbReference type="EMBL" id="BEGY01000118">
    <property type="protein sequence ID" value="GAX84189.1"/>
    <property type="molecule type" value="Genomic_DNA"/>
</dbReference>
<evidence type="ECO:0000313" key="13">
    <source>
        <dbReference type="Proteomes" id="UP000232323"/>
    </source>
</evidence>
<dbReference type="Gene3D" id="3.60.110.10">
    <property type="entry name" value="Carbon-nitrogen hydrolase"/>
    <property type="match status" value="2"/>
</dbReference>
<comment type="similarity">
    <text evidence="2 10">In the C-terminal section; belongs to the NAD synthetase family.</text>
</comment>
<evidence type="ECO:0000256" key="10">
    <source>
        <dbReference type="PIRNR" id="PIRNR006630"/>
    </source>
</evidence>
<evidence type="ECO:0000256" key="8">
    <source>
        <dbReference type="ARBA" id="ARBA00023027"/>
    </source>
</evidence>
<dbReference type="GO" id="GO:0003952">
    <property type="term" value="F:NAD+ synthase (glutamine-hydrolyzing) activity"/>
    <property type="evidence" value="ECO:0007669"/>
    <property type="project" value="UniProtKB-UniRule"/>
</dbReference>
<gene>
    <name evidence="12" type="ORF">CEUSTIGMA_g11612.t1</name>
</gene>
<keyword evidence="8 10" id="KW-0520">NAD</keyword>
<evidence type="ECO:0000313" key="12">
    <source>
        <dbReference type="EMBL" id="GAX84189.1"/>
    </source>
</evidence>
<evidence type="ECO:0000256" key="4">
    <source>
        <dbReference type="ARBA" id="ARBA00017309"/>
    </source>
</evidence>
<dbReference type="InterPro" id="IPR003694">
    <property type="entry name" value="NAD_synthase"/>
</dbReference>
<protein>
    <recommendedName>
        <fullName evidence="4 10">Glutamine-dependent NAD(+) synthetase</fullName>
        <ecNumber evidence="3 10">6.3.5.1</ecNumber>
    </recommendedName>
    <alternativeName>
        <fullName evidence="10">NAD(+) synthase [glutamine-hydrolyzing]</fullName>
    </alternativeName>
</protein>
<name>A0A250XMN6_9CHLO</name>
<evidence type="ECO:0000259" key="11">
    <source>
        <dbReference type="PROSITE" id="PS50263"/>
    </source>
</evidence>
<dbReference type="InterPro" id="IPR003010">
    <property type="entry name" value="C-N_Hydrolase"/>
</dbReference>